<keyword evidence="3" id="KW-1185">Reference proteome</keyword>
<dbReference type="InterPro" id="IPR029058">
    <property type="entry name" value="AB_hydrolase_fold"/>
</dbReference>
<organism evidence="2 3">
    <name type="scientific">Durusdinium trenchii</name>
    <dbReference type="NCBI Taxonomy" id="1381693"/>
    <lineage>
        <taxon>Eukaryota</taxon>
        <taxon>Sar</taxon>
        <taxon>Alveolata</taxon>
        <taxon>Dinophyceae</taxon>
        <taxon>Suessiales</taxon>
        <taxon>Symbiodiniaceae</taxon>
        <taxon>Durusdinium</taxon>
    </lineage>
</organism>
<evidence type="ECO:0000313" key="2">
    <source>
        <dbReference type="EMBL" id="CAK9073368.1"/>
    </source>
</evidence>
<evidence type="ECO:0000259" key="1">
    <source>
        <dbReference type="Pfam" id="PF12697"/>
    </source>
</evidence>
<sequence length="357" mass="39120">MALAIRMSAPSLDGSLTPSIPPMKAYQTNPHFCWRSSGSATAVGIVAIKMYRSLKRFRARNRKRVERTVLTDDLFTLPNDKVALEVLGGKAKDSVSRVSLVCIHGSYHAAWCYEAFYLDFFREHGLNAYALSLRGQGQGKMPDQLPVAGTLEEHASDVASFVRQLEKEGQRVILLGHSFGGLITLKAAADLDMLAGLVLLCSVPPSGNVGIILRSLLRAPLQAFRITWGFISRAFERDAKLCQELFFDKETSLADVGDYMELMKKGCPPGTRLLDLRQLQGSLPVPVCTKPVLVLGGEMDVIVDAEALEETAKAHGVEPNILQGVAHDAMLGSRWRLSAEAILEWIKIQDFVADGKV</sequence>
<dbReference type="Proteomes" id="UP001642464">
    <property type="component" value="Unassembled WGS sequence"/>
</dbReference>
<protein>
    <recommendedName>
        <fullName evidence="1">AB hydrolase-1 domain-containing protein</fullName>
    </recommendedName>
</protein>
<dbReference type="PANTHER" id="PTHR42886">
    <property type="entry name" value="RE40534P-RELATED"/>
    <property type="match status" value="1"/>
</dbReference>
<accession>A0ABP0PCM9</accession>
<proteinExistence type="predicted"/>
<dbReference type="Pfam" id="PF12697">
    <property type="entry name" value="Abhydrolase_6"/>
    <property type="match status" value="1"/>
</dbReference>
<dbReference type="PANTHER" id="PTHR42886:SF42">
    <property type="entry name" value="ALPHA_BETA-HYDROLASES SUPERFAMILY PROTEIN"/>
    <property type="match status" value="1"/>
</dbReference>
<reference evidence="2 3" key="1">
    <citation type="submission" date="2024-02" db="EMBL/GenBank/DDBJ databases">
        <authorList>
            <person name="Chen Y."/>
            <person name="Shah S."/>
            <person name="Dougan E. K."/>
            <person name="Thang M."/>
            <person name="Chan C."/>
        </authorList>
    </citation>
    <scope>NUCLEOTIDE SEQUENCE [LARGE SCALE GENOMIC DNA]</scope>
</reference>
<dbReference type="Gene3D" id="3.40.50.1820">
    <property type="entry name" value="alpha/beta hydrolase"/>
    <property type="match status" value="1"/>
</dbReference>
<gene>
    <name evidence="2" type="ORF">SCF082_LOCUS35936</name>
</gene>
<feature type="domain" description="AB hydrolase-1" evidence="1">
    <location>
        <begin position="100"/>
        <end position="331"/>
    </location>
</feature>
<evidence type="ECO:0000313" key="3">
    <source>
        <dbReference type="Proteomes" id="UP001642464"/>
    </source>
</evidence>
<comment type="caution">
    <text evidence="2">The sequence shown here is derived from an EMBL/GenBank/DDBJ whole genome shotgun (WGS) entry which is preliminary data.</text>
</comment>
<dbReference type="SUPFAM" id="SSF53474">
    <property type="entry name" value="alpha/beta-Hydrolases"/>
    <property type="match status" value="1"/>
</dbReference>
<dbReference type="InterPro" id="IPR000073">
    <property type="entry name" value="AB_hydrolase_1"/>
</dbReference>
<dbReference type="EMBL" id="CAXAMM010034780">
    <property type="protein sequence ID" value="CAK9073368.1"/>
    <property type="molecule type" value="Genomic_DNA"/>
</dbReference>
<name>A0ABP0PCM9_9DINO</name>